<feature type="domain" description="Fido" evidence="1">
    <location>
        <begin position="110"/>
        <end position="265"/>
    </location>
</feature>
<dbReference type="EMBL" id="BAAAEU010000025">
    <property type="protein sequence ID" value="GAA0723140.1"/>
    <property type="molecule type" value="Genomic_DNA"/>
</dbReference>
<protein>
    <submittedName>
        <fullName evidence="2">Fic family protein</fullName>
    </submittedName>
</protein>
<evidence type="ECO:0000313" key="2">
    <source>
        <dbReference type="EMBL" id="GAA0723140.1"/>
    </source>
</evidence>
<accession>A0ABN1IX51</accession>
<dbReference type="Gene3D" id="1.10.3290.10">
    <property type="entry name" value="Fido-like domain"/>
    <property type="match status" value="1"/>
</dbReference>
<dbReference type="Proteomes" id="UP001501523">
    <property type="component" value="Unassembled WGS sequence"/>
</dbReference>
<proteinExistence type="predicted"/>
<dbReference type="PANTHER" id="PTHR13504">
    <property type="entry name" value="FIDO DOMAIN-CONTAINING PROTEIN DDB_G0283145"/>
    <property type="match status" value="1"/>
</dbReference>
<evidence type="ECO:0000313" key="3">
    <source>
        <dbReference type="Proteomes" id="UP001501523"/>
    </source>
</evidence>
<dbReference type="Pfam" id="PF02661">
    <property type="entry name" value="Fic"/>
    <property type="match status" value="1"/>
</dbReference>
<dbReference type="InterPro" id="IPR040198">
    <property type="entry name" value="Fido_containing"/>
</dbReference>
<dbReference type="PROSITE" id="PS51459">
    <property type="entry name" value="FIDO"/>
    <property type="match status" value="1"/>
</dbReference>
<dbReference type="SUPFAM" id="SSF140931">
    <property type="entry name" value="Fic-like"/>
    <property type="match status" value="1"/>
</dbReference>
<sequence length="393" mass="43048">MAHFTHHDLRLLNPAFSSPLLDVLTDLEHLRRLDLAGTTPLPVFLQLKQVFHLLESLASARIEGNHTTLADYIDAAVAPVGARGEQLHEIDNIEAAMDNVEATVAPGAEITEHLLRALHATTVAGLAREGDRTPGAYRSGSVQIAQSDHLPPEAVRVPEYMAKLVAFINRADPPKYDLMKVALAHHRFAWIHPFSNGNGRVVRLLTHALLLKYGFRVSIQQGVVGRLLNPAAVFCADRARYYAMLAEADTGSDAGLEAWCTYVLGGVRDELNKLDRLADYQHLQARILLPAVAYARERQLVTAQEATVLNATVRAGVVKAGDLESVLPRLSAYQRTYQIRKLVESGMLQPIRPNARQYAIGFSHNLLLRGVVRALTDESFIPPALSAPTGDAA</sequence>
<name>A0ABN1IX51_9GAMM</name>
<evidence type="ECO:0000259" key="1">
    <source>
        <dbReference type="PROSITE" id="PS51459"/>
    </source>
</evidence>
<organism evidence="2 3">
    <name type="scientific">Dokdonella soli</name>
    <dbReference type="NCBI Taxonomy" id="529810"/>
    <lineage>
        <taxon>Bacteria</taxon>
        <taxon>Pseudomonadati</taxon>
        <taxon>Pseudomonadota</taxon>
        <taxon>Gammaproteobacteria</taxon>
        <taxon>Lysobacterales</taxon>
        <taxon>Rhodanobacteraceae</taxon>
        <taxon>Dokdonella</taxon>
    </lineage>
</organism>
<keyword evidence="3" id="KW-1185">Reference proteome</keyword>
<dbReference type="InterPro" id="IPR003812">
    <property type="entry name" value="Fido"/>
</dbReference>
<comment type="caution">
    <text evidence="2">The sequence shown here is derived from an EMBL/GenBank/DDBJ whole genome shotgun (WGS) entry which is preliminary data.</text>
</comment>
<gene>
    <name evidence="2" type="ORF">GCM10009105_34880</name>
</gene>
<dbReference type="InterPro" id="IPR036597">
    <property type="entry name" value="Fido-like_dom_sf"/>
</dbReference>
<dbReference type="PANTHER" id="PTHR13504:SF38">
    <property type="entry name" value="FIDO DOMAIN-CONTAINING PROTEIN"/>
    <property type="match status" value="1"/>
</dbReference>
<reference evidence="2 3" key="1">
    <citation type="journal article" date="2019" name="Int. J. Syst. Evol. Microbiol.">
        <title>The Global Catalogue of Microorganisms (GCM) 10K type strain sequencing project: providing services to taxonomists for standard genome sequencing and annotation.</title>
        <authorList>
            <consortium name="The Broad Institute Genomics Platform"/>
            <consortium name="The Broad Institute Genome Sequencing Center for Infectious Disease"/>
            <person name="Wu L."/>
            <person name="Ma J."/>
        </authorList>
    </citation>
    <scope>NUCLEOTIDE SEQUENCE [LARGE SCALE GENOMIC DNA]</scope>
    <source>
        <strain evidence="2 3">JCM 15421</strain>
    </source>
</reference>